<keyword evidence="1" id="KW-0732">Signal</keyword>
<keyword evidence="3" id="KW-1185">Reference proteome</keyword>
<proteinExistence type="predicted"/>
<feature type="signal peptide" evidence="1">
    <location>
        <begin position="1"/>
        <end position="21"/>
    </location>
</feature>
<reference evidence="3" key="1">
    <citation type="journal article" date="2021" name="BMC Genomics">
        <title>Chromosome-level genome assembly and manually-curated proteome of model necrotroph Parastagonospora nodorum Sn15 reveals a genome-wide trove of candidate effector homologs, and redundancy of virulence-related functions within an accessory chromosome.</title>
        <authorList>
            <person name="Bertazzoni S."/>
            <person name="Jones D.A.B."/>
            <person name="Phan H.T."/>
            <person name="Tan K.-C."/>
            <person name="Hane J.K."/>
        </authorList>
    </citation>
    <scope>NUCLEOTIDE SEQUENCE [LARGE SCALE GENOMIC DNA]</scope>
    <source>
        <strain evidence="3">SN15 / ATCC MYA-4574 / FGSC 10173)</strain>
    </source>
</reference>
<organism evidence="2 3">
    <name type="scientific">Phaeosphaeria nodorum (strain SN15 / ATCC MYA-4574 / FGSC 10173)</name>
    <name type="common">Glume blotch fungus</name>
    <name type="synonym">Parastagonospora nodorum</name>
    <dbReference type="NCBI Taxonomy" id="321614"/>
    <lineage>
        <taxon>Eukaryota</taxon>
        <taxon>Fungi</taxon>
        <taxon>Dikarya</taxon>
        <taxon>Ascomycota</taxon>
        <taxon>Pezizomycotina</taxon>
        <taxon>Dothideomycetes</taxon>
        <taxon>Pleosporomycetidae</taxon>
        <taxon>Pleosporales</taxon>
        <taxon>Pleosporineae</taxon>
        <taxon>Phaeosphaeriaceae</taxon>
        <taxon>Parastagonospora</taxon>
    </lineage>
</organism>
<dbReference type="Proteomes" id="UP000663193">
    <property type="component" value="Chromosome 10"/>
</dbReference>
<evidence type="ECO:0000256" key="1">
    <source>
        <dbReference type="SAM" id="SignalP"/>
    </source>
</evidence>
<name>A0A7U2F7R1_PHANO</name>
<gene>
    <name evidence="2" type="ORF">JI435_438120</name>
</gene>
<accession>A0A7U2F7R1</accession>
<dbReference type="EMBL" id="CP069032">
    <property type="protein sequence ID" value="QRD00285.1"/>
    <property type="molecule type" value="Genomic_DNA"/>
</dbReference>
<protein>
    <submittedName>
        <fullName evidence="2">Uncharacterized protein</fullName>
    </submittedName>
</protein>
<evidence type="ECO:0000313" key="3">
    <source>
        <dbReference type="Proteomes" id="UP000663193"/>
    </source>
</evidence>
<evidence type="ECO:0000313" key="2">
    <source>
        <dbReference type="EMBL" id="QRD00285.1"/>
    </source>
</evidence>
<dbReference type="AlphaFoldDB" id="A0A7U2F7R1"/>
<dbReference type="VEuPathDB" id="FungiDB:JI435_438120"/>
<feature type="chain" id="PRO_5031489283" evidence="1">
    <location>
        <begin position="22"/>
        <end position="55"/>
    </location>
</feature>
<sequence>MVVAAAAGAGAVVIVAVTASAVQTRGCVQTQGAIAVRALGDADTQAALRAVTIHW</sequence>